<gene>
    <name evidence="1" type="ORF">MSP7336_01815</name>
</gene>
<dbReference type="RefSeq" id="WP_113963555.1">
    <property type="nucleotide sequence ID" value="NZ_UEGW01000001.1"/>
</dbReference>
<evidence type="ECO:0000313" key="1">
    <source>
        <dbReference type="EMBL" id="SRX93576.1"/>
    </source>
</evidence>
<name>A0A375YXI5_MYCSH</name>
<organism evidence="1 2">
    <name type="scientific">Mycobacterium shimoidei</name>
    <dbReference type="NCBI Taxonomy" id="29313"/>
    <lineage>
        <taxon>Bacteria</taxon>
        <taxon>Bacillati</taxon>
        <taxon>Actinomycetota</taxon>
        <taxon>Actinomycetes</taxon>
        <taxon>Mycobacteriales</taxon>
        <taxon>Mycobacteriaceae</taxon>
        <taxon>Mycobacterium</taxon>
    </lineage>
</organism>
<keyword evidence="2" id="KW-1185">Reference proteome</keyword>
<dbReference type="Proteomes" id="UP000252015">
    <property type="component" value="Unassembled WGS sequence"/>
</dbReference>
<dbReference type="EMBL" id="UEGW01000001">
    <property type="protein sequence ID" value="SRX93576.1"/>
    <property type="molecule type" value="Genomic_DNA"/>
</dbReference>
<proteinExistence type="predicted"/>
<evidence type="ECO:0000313" key="2">
    <source>
        <dbReference type="Proteomes" id="UP000252015"/>
    </source>
</evidence>
<dbReference type="AlphaFoldDB" id="A0A375YXI5"/>
<accession>A0A375YXI5</accession>
<protein>
    <submittedName>
        <fullName evidence="1">Uncharacterized protein</fullName>
    </submittedName>
</protein>
<reference evidence="1 2" key="1">
    <citation type="submission" date="2018-05" db="EMBL/GenBank/DDBJ databases">
        <authorList>
            <consortium name="IHU Genomes"/>
        </authorList>
    </citation>
    <scope>NUCLEOTIDE SEQUENCE [LARGE SCALE GENOMIC DNA]</scope>
    <source>
        <strain evidence="1 2">P7336</strain>
    </source>
</reference>
<sequence>MAAIPSTVDIDCPRCHTNIQCALEVKALPPKPGTNKAQLQVRVADLAERFAEHYKQAGHDA</sequence>